<proteinExistence type="predicted"/>
<evidence type="ECO:0000313" key="2">
    <source>
        <dbReference type="Proteomes" id="UP000295573"/>
    </source>
</evidence>
<dbReference type="EMBL" id="SLWR01000003">
    <property type="protein sequence ID" value="TCO49402.1"/>
    <property type="molecule type" value="Genomic_DNA"/>
</dbReference>
<keyword evidence="2" id="KW-1185">Reference proteome</keyword>
<gene>
    <name evidence="1" type="ORF">EV646_103380</name>
</gene>
<name>A0A4R2IWY5_9ACTN</name>
<dbReference type="AlphaFoldDB" id="A0A4R2IWY5"/>
<organism evidence="1 2">
    <name type="scientific">Kribbella antiqua</name>
    <dbReference type="NCBI Taxonomy" id="2512217"/>
    <lineage>
        <taxon>Bacteria</taxon>
        <taxon>Bacillati</taxon>
        <taxon>Actinomycetota</taxon>
        <taxon>Actinomycetes</taxon>
        <taxon>Propionibacteriales</taxon>
        <taxon>Kribbellaceae</taxon>
        <taxon>Kribbella</taxon>
    </lineage>
</organism>
<dbReference type="Proteomes" id="UP000295573">
    <property type="component" value="Unassembled WGS sequence"/>
</dbReference>
<sequence>MRAATIAPAKAPKMAAKGAMKIAGSVHSVCSGPVANQANATLARTITTAPMKAPASGREFPML</sequence>
<evidence type="ECO:0000313" key="1">
    <source>
        <dbReference type="EMBL" id="TCO49402.1"/>
    </source>
</evidence>
<accession>A0A4R2IWY5</accession>
<reference evidence="1 2" key="1">
    <citation type="journal article" date="2015" name="Stand. Genomic Sci.">
        <title>Genomic Encyclopedia of Bacterial and Archaeal Type Strains, Phase III: the genomes of soil and plant-associated and newly described type strains.</title>
        <authorList>
            <person name="Whitman W.B."/>
            <person name="Woyke T."/>
            <person name="Klenk H.P."/>
            <person name="Zhou Y."/>
            <person name="Lilburn T.G."/>
            <person name="Beck B.J."/>
            <person name="De Vos P."/>
            <person name="Vandamme P."/>
            <person name="Eisen J.A."/>
            <person name="Garrity G."/>
            <person name="Hugenholtz P."/>
            <person name="Kyrpides N.C."/>
        </authorList>
    </citation>
    <scope>NUCLEOTIDE SEQUENCE [LARGE SCALE GENOMIC DNA]</scope>
    <source>
        <strain evidence="1 2">VKM Ac-2541</strain>
    </source>
</reference>
<protein>
    <submittedName>
        <fullName evidence="1">Uncharacterized protein</fullName>
    </submittedName>
</protein>
<comment type="caution">
    <text evidence="1">The sequence shown here is derived from an EMBL/GenBank/DDBJ whole genome shotgun (WGS) entry which is preliminary data.</text>
</comment>